<dbReference type="InterPro" id="IPR000160">
    <property type="entry name" value="GGDEF_dom"/>
</dbReference>
<dbReference type="Pfam" id="PF00989">
    <property type="entry name" value="PAS"/>
    <property type="match status" value="1"/>
</dbReference>
<dbReference type="SUPFAM" id="SSF55785">
    <property type="entry name" value="PYP-like sensor domain (PAS domain)"/>
    <property type="match status" value="1"/>
</dbReference>
<dbReference type="InterPro" id="IPR052155">
    <property type="entry name" value="Biofilm_reg_signaling"/>
</dbReference>
<dbReference type="NCBIfam" id="TIGR00254">
    <property type="entry name" value="GGDEF"/>
    <property type="match status" value="1"/>
</dbReference>
<feature type="transmembrane region" description="Helical" evidence="1">
    <location>
        <begin position="221"/>
        <end position="243"/>
    </location>
</feature>
<dbReference type="Pfam" id="PF00990">
    <property type="entry name" value="GGDEF"/>
    <property type="match status" value="1"/>
</dbReference>
<comment type="caution">
    <text evidence="7">The sequence shown here is derived from an EMBL/GenBank/DDBJ whole genome shotgun (WGS) entry which is preliminary data.</text>
</comment>
<sequence>METISMNYHVPLVLLSILLAVMDSFAALDLGIRIARARNGLSRSLWLFCGAFAMGMGIWSMHFIAMLALHLSVTVTYNLFLVVLSIVPAILSSGLALHMVSRPTMRTYQIFFGSFFMAMGIVSMHYIGMEAMLMDAKMEYVPGLVVFSAIIAFTASLVALYLLFAIRQNSSIPGLWMRKTGSALIMGFAISGMHFTGMSAAKISHVGHVTVTPGISFDSTLIAYLVGIGTFLILSFVFISVYVDKKFEFQITKSERKFRSVFESANDAIILTDSRGIILSWNKGARHIFGYFETEVSGKHLKLIVPERYREAQQKGMERYLATGNSHMIGKTVELQGLHKDGREFPIELSLATWVEDGCTYFSSIIRDISERKLSEAKIDRMIYLDPLTGLPNRLLLNDRLVRALDQAGENKQTIGIFFIDLDRFKTINDTLGHRIGDLLLTEVAARLQDGLSKTDTVCRQGGDEFIIILPNCSADEVTKRAQHIIDVFRQSFVLEGHEVFVTPSVGISMFPADGEDSDTLIKHADTAMYRVKEEGKNSFQFYTPDMNEAITKKMQLENALRKGLERQEFTVYYQPQVDVRTGRVIGIEALIRWRHPELGDLQPDDFIPLAEETGLIVPIGKWVLVEACRQNRLWQSMGFQPVRVAVNISSRQFQQSHFVEHVRRTLEETGLDPKYLELELTESIIQDSKYAISTMRKLKDMGVHLSIDDFGTGYSSLSYLKLFPIDSLKIDKSFTQNILADAKDTALVQTIIKIAHYLDLNVIAEGVETREQLQFLQQKLCDEAQGFFFSRPISVEEMSTVFREQLWVSINAEKHSG</sequence>
<dbReference type="InterPro" id="IPR013767">
    <property type="entry name" value="PAS_fold"/>
</dbReference>
<organism evidence="7 8">
    <name type="scientific">Paenibacillus contaminans</name>
    <dbReference type="NCBI Taxonomy" id="450362"/>
    <lineage>
        <taxon>Bacteria</taxon>
        <taxon>Bacillati</taxon>
        <taxon>Bacillota</taxon>
        <taxon>Bacilli</taxon>
        <taxon>Bacillales</taxon>
        <taxon>Paenibacillaceae</taxon>
        <taxon>Paenibacillus</taxon>
    </lineage>
</organism>
<dbReference type="InterPro" id="IPR000014">
    <property type="entry name" value="PAS"/>
</dbReference>
<keyword evidence="1" id="KW-0472">Membrane</keyword>
<feature type="transmembrane region" description="Helical" evidence="1">
    <location>
        <begin position="183"/>
        <end position="201"/>
    </location>
</feature>
<accession>A0A329MLZ3</accession>
<dbReference type="Pfam" id="PF03707">
    <property type="entry name" value="MHYT"/>
    <property type="match status" value="3"/>
</dbReference>
<dbReference type="CDD" id="cd01949">
    <property type="entry name" value="GGDEF"/>
    <property type="match status" value="1"/>
</dbReference>
<evidence type="ECO:0000313" key="7">
    <source>
        <dbReference type="EMBL" id="RAV20899.1"/>
    </source>
</evidence>
<dbReference type="PROSITE" id="PS50924">
    <property type="entry name" value="MHYT"/>
    <property type="match status" value="1"/>
</dbReference>
<protein>
    <submittedName>
        <fullName evidence="7">Bifunctional diguanylate cyclase/phosphodiesterase</fullName>
    </submittedName>
</protein>
<dbReference type="SMART" id="SM00086">
    <property type="entry name" value="PAC"/>
    <property type="match status" value="1"/>
</dbReference>
<reference evidence="7 8" key="1">
    <citation type="journal article" date="2009" name="Int. J. Syst. Evol. Microbiol.">
        <title>Paenibacillus contaminans sp. nov., isolated from a contaminated laboratory plate.</title>
        <authorList>
            <person name="Chou J.H."/>
            <person name="Lee J.H."/>
            <person name="Lin M.C."/>
            <person name="Chang P.S."/>
            <person name="Arun A.B."/>
            <person name="Young C.C."/>
            <person name="Chen W.M."/>
        </authorList>
    </citation>
    <scope>NUCLEOTIDE SEQUENCE [LARGE SCALE GENOMIC DNA]</scope>
    <source>
        <strain evidence="7 8">CKOBP-6</strain>
    </source>
</reference>
<dbReference type="GO" id="GO:0016020">
    <property type="term" value="C:membrane"/>
    <property type="evidence" value="ECO:0007669"/>
    <property type="project" value="UniProtKB-UniRule"/>
</dbReference>
<dbReference type="GO" id="GO:0006355">
    <property type="term" value="P:regulation of DNA-templated transcription"/>
    <property type="evidence" value="ECO:0007669"/>
    <property type="project" value="InterPro"/>
</dbReference>
<feature type="transmembrane region" description="Helical" evidence="1">
    <location>
        <begin position="140"/>
        <end position="163"/>
    </location>
</feature>
<evidence type="ECO:0000313" key="8">
    <source>
        <dbReference type="Proteomes" id="UP000250369"/>
    </source>
</evidence>
<feature type="domain" description="PAS" evidence="2">
    <location>
        <begin position="254"/>
        <end position="324"/>
    </location>
</feature>
<dbReference type="Pfam" id="PF00563">
    <property type="entry name" value="EAL"/>
    <property type="match status" value="1"/>
</dbReference>
<dbReference type="InterPro" id="IPR035965">
    <property type="entry name" value="PAS-like_dom_sf"/>
</dbReference>
<dbReference type="PANTHER" id="PTHR44757">
    <property type="entry name" value="DIGUANYLATE CYCLASE DGCP"/>
    <property type="match status" value="1"/>
</dbReference>
<dbReference type="PANTHER" id="PTHR44757:SF2">
    <property type="entry name" value="BIOFILM ARCHITECTURE MAINTENANCE PROTEIN MBAA"/>
    <property type="match status" value="1"/>
</dbReference>
<dbReference type="PROSITE" id="PS50112">
    <property type="entry name" value="PAS"/>
    <property type="match status" value="1"/>
</dbReference>
<keyword evidence="8" id="KW-1185">Reference proteome</keyword>
<dbReference type="EMBL" id="QMFB01000006">
    <property type="protein sequence ID" value="RAV20899.1"/>
    <property type="molecule type" value="Genomic_DNA"/>
</dbReference>
<dbReference type="SMART" id="SM00052">
    <property type="entry name" value="EAL"/>
    <property type="match status" value="1"/>
</dbReference>
<dbReference type="FunFam" id="3.20.20.450:FF:000001">
    <property type="entry name" value="Cyclic di-GMP phosphodiesterase yahA"/>
    <property type="match status" value="1"/>
</dbReference>
<dbReference type="Gene3D" id="3.30.70.270">
    <property type="match status" value="1"/>
</dbReference>
<dbReference type="InterPro" id="IPR029787">
    <property type="entry name" value="Nucleotide_cyclase"/>
</dbReference>
<feature type="transmembrane region" description="Helical" evidence="1">
    <location>
        <begin position="110"/>
        <end position="128"/>
    </location>
</feature>
<evidence type="ECO:0000256" key="1">
    <source>
        <dbReference type="PROSITE-ProRule" id="PRU00244"/>
    </source>
</evidence>
<dbReference type="SUPFAM" id="SSF55073">
    <property type="entry name" value="Nucleotide cyclase"/>
    <property type="match status" value="1"/>
</dbReference>
<dbReference type="PROSITE" id="PS50883">
    <property type="entry name" value="EAL"/>
    <property type="match status" value="1"/>
</dbReference>
<evidence type="ECO:0000259" key="3">
    <source>
        <dbReference type="PROSITE" id="PS50113"/>
    </source>
</evidence>
<feature type="transmembrane region" description="Helical" evidence="1">
    <location>
        <begin position="44"/>
        <end position="69"/>
    </location>
</feature>
<dbReference type="SMART" id="SM00267">
    <property type="entry name" value="GGDEF"/>
    <property type="match status" value="1"/>
</dbReference>
<name>A0A329MLZ3_9BACL</name>
<dbReference type="FunFam" id="3.30.70.270:FF:000001">
    <property type="entry name" value="Diguanylate cyclase domain protein"/>
    <property type="match status" value="1"/>
</dbReference>
<keyword evidence="1" id="KW-0812">Transmembrane</keyword>
<dbReference type="SUPFAM" id="SSF141868">
    <property type="entry name" value="EAL domain-like"/>
    <property type="match status" value="1"/>
</dbReference>
<dbReference type="NCBIfam" id="TIGR00229">
    <property type="entry name" value="sensory_box"/>
    <property type="match status" value="1"/>
</dbReference>
<feature type="domain" description="EAL" evidence="4">
    <location>
        <begin position="554"/>
        <end position="807"/>
    </location>
</feature>
<dbReference type="OrthoDB" id="9759607at2"/>
<feature type="transmembrane region" description="Helical" evidence="1">
    <location>
        <begin position="75"/>
        <end position="98"/>
    </location>
</feature>
<dbReference type="CDD" id="cd01948">
    <property type="entry name" value="EAL"/>
    <property type="match status" value="1"/>
</dbReference>
<dbReference type="InterPro" id="IPR005330">
    <property type="entry name" value="MHYT_dom"/>
</dbReference>
<dbReference type="AlphaFoldDB" id="A0A329MLZ3"/>
<proteinExistence type="predicted"/>
<feature type="domain" description="PAC" evidence="3">
    <location>
        <begin position="331"/>
        <end position="381"/>
    </location>
</feature>
<evidence type="ECO:0000259" key="5">
    <source>
        <dbReference type="PROSITE" id="PS50887"/>
    </source>
</evidence>
<dbReference type="PROSITE" id="PS50113">
    <property type="entry name" value="PAC"/>
    <property type="match status" value="1"/>
</dbReference>
<feature type="domain" description="MHYT" evidence="6">
    <location>
        <begin position="8"/>
        <end position="204"/>
    </location>
</feature>
<dbReference type="InterPro" id="IPR043128">
    <property type="entry name" value="Rev_trsase/Diguanyl_cyclase"/>
</dbReference>
<dbReference type="InterPro" id="IPR001633">
    <property type="entry name" value="EAL_dom"/>
</dbReference>
<evidence type="ECO:0000259" key="6">
    <source>
        <dbReference type="PROSITE" id="PS50924"/>
    </source>
</evidence>
<dbReference type="SMART" id="SM00091">
    <property type="entry name" value="PAS"/>
    <property type="match status" value="1"/>
</dbReference>
<dbReference type="Proteomes" id="UP000250369">
    <property type="component" value="Unassembled WGS sequence"/>
</dbReference>
<dbReference type="InterPro" id="IPR001610">
    <property type="entry name" value="PAC"/>
</dbReference>
<dbReference type="InterPro" id="IPR035919">
    <property type="entry name" value="EAL_sf"/>
</dbReference>
<dbReference type="Gene3D" id="3.20.20.450">
    <property type="entry name" value="EAL domain"/>
    <property type="match status" value="1"/>
</dbReference>
<dbReference type="CDD" id="cd00130">
    <property type="entry name" value="PAS"/>
    <property type="match status" value="1"/>
</dbReference>
<evidence type="ECO:0000259" key="2">
    <source>
        <dbReference type="PROSITE" id="PS50112"/>
    </source>
</evidence>
<dbReference type="PROSITE" id="PS50887">
    <property type="entry name" value="GGDEF"/>
    <property type="match status" value="1"/>
</dbReference>
<keyword evidence="1" id="KW-1133">Transmembrane helix</keyword>
<feature type="transmembrane region" description="Helical" evidence="1">
    <location>
        <begin position="12"/>
        <end position="32"/>
    </location>
</feature>
<gene>
    <name evidence="7" type="ORF">DQG23_12470</name>
</gene>
<dbReference type="Gene3D" id="3.30.450.20">
    <property type="entry name" value="PAS domain"/>
    <property type="match status" value="1"/>
</dbReference>
<evidence type="ECO:0000259" key="4">
    <source>
        <dbReference type="PROSITE" id="PS50883"/>
    </source>
</evidence>
<feature type="domain" description="GGDEF" evidence="5">
    <location>
        <begin position="413"/>
        <end position="545"/>
    </location>
</feature>
<dbReference type="InterPro" id="IPR000700">
    <property type="entry name" value="PAS-assoc_C"/>
</dbReference>